<accession>A0A0E9RBE7</accession>
<proteinExistence type="predicted"/>
<dbReference type="AlphaFoldDB" id="A0A0E9RBE7"/>
<sequence length="29" mass="3387">MRFSRIFRLCAVAIKIGIALVKHLNLKFK</sequence>
<reference evidence="1" key="2">
    <citation type="journal article" date="2015" name="Fish Shellfish Immunol.">
        <title>Early steps in the European eel (Anguilla anguilla)-Vibrio vulnificus interaction in the gills: Role of the RtxA13 toxin.</title>
        <authorList>
            <person name="Callol A."/>
            <person name="Pajuelo D."/>
            <person name="Ebbesson L."/>
            <person name="Teles M."/>
            <person name="MacKenzie S."/>
            <person name="Amaro C."/>
        </authorList>
    </citation>
    <scope>NUCLEOTIDE SEQUENCE</scope>
</reference>
<organism evidence="1">
    <name type="scientific">Anguilla anguilla</name>
    <name type="common">European freshwater eel</name>
    <name type="synonym">Muraena anguilla</name>
    <dbReference type="NCBI Taxonomy" id="7936"/>
    <lineage>
        <taxon>Eukaryota</taxon>
        <taxon>Metazoa</taxon>
        <taxon>Chordata</taxon>
        <taxon>Craniata</taxon>
        <taxon>Vertebrata</taxon>
        <taxon>Euteleostomi</taxon>
        <taxon>Actinopterygii</taxon>
        <taxon>Neopterygii</taxon>
        <taxon>Teleostei</taxon>
        <taxon>Anguilliformes</taxon>
        <taxon>Anguillidae</taxon>
        <taxon>Anguilla</taxon>
    </lineage>
</organism>
<dbReference type="EMBL" id="GBXM01082899">
    <property type="protein sequence ID" value="JAH25678.1"/>
    <property type="molecule type" value="Transcribed_RNA"/>
</dbReference>
<evidence type="ECO:0000313" key="1">
    <source>
        <dbReference type="EMBL" id="JAH25678.1"/>
    </source>
</evidence>
<protein>
    <submittedName>
        <fullName evidence="1">Uncharacterized protein</fullName>
    </submittedName>
</protein>
<name>A0A0E9RBE7_ANGAN</name>
<reference evidence="1" key="1">
    <citation type="submission" date="2014-11" db="EMBL/GenBank/DDBJ databases">
        <authorList>
            <person name="Amaro Gonzalez C."/>
        </authorList>
    </citation>
    <scope>NUCLEOTIDE SEQUENCE</scope>
</reference>